<evidence type="ECO:0000313" key="2">
    <source>
        <dbReference type="Proteomes" id="UP001458880"/>
    </source>
</evidence>
<dbReference type="Proteomes" id="UP001458880">
    <property type="component" value="Unassembled WGS sequence"/>
</dbReference>
<protein>
    <submittedName>
        <fullName evidence="1">Uncharacterized protein</fullName>
    </submittedName>
</protein>
<name>A0AAW1MIV5_POPJA</name>
<organism evidence="1 2">
    <name type="scientific">Popillia japonica</name>
    <name type="common">Japanese beetle</name>
    <dbReference type="NCBI Taxonomy" id="7064"/>
    <lineage>
        <taxon>Eukaryota</taxon>
        <taxon>Metazoa</taxon>
        <taxon>Ecdysozoa</taxon>
        <taxon>Arthropoda</taxon>
        <taxon>Hexapoda</taxon>
        <taxon>Insecta</taxon>
        <taxon>Pterygota</taxon>
        <taxon>Neoptera</taxon>
        <taxon>Endopterygota</taxon>
        <taxon>Coleoptera</taxon>
        <taxon>Polyphaga</taxon>
        <taxon>Scarabaeiformia</taxon>
        <taxon>Scarabaeidae</taxon>
        <taxon>Rutelinae</taxon>
        <taxon>Popillia</taxon>
    </lineage>
</organism>
<sequence>MGIFHGRGTLWKSSKKAGAPLSTAHTKAILQEILVDIPNAFTDVIVRLRKPPNHNTYIFVQVSVTDKTDLIARFDIFVKSYQCEQCGGILQDLLTFHQASTQRVVELPFCRSYQSKEEISFTCQQRKCQLQHHVPKAGHQLEEDADNVVEFSRHHVPKAGHQLEEDADNVVEFSRIF</sequence>
<reference evidence="1 2" key="1">
    <citation type="journal article" date="2024" name="BMC Genomics">
        <title>De novo assembly and annotation of Popillia japonica's genome with initial clues to its potential as an invasive pest.</title>
        <authorList>
            <person name="Cucini C."/>
            <person name="Boschi S."/>
            <person name="Funari R."/>
            <person name="Cardaioli E."/>
            <person name="Iannotti N."/>
            <person name="Marturano G."/>
            <person name="Paoli F."/>
            <person name="Bruttini M."/>
            <person name="Carapelli A."/>
            <person name="Frati F."/>
            <person name="Nardi F."/>
        </authorList>
    </citation>
    <scope>NUCLEOTIDE SEQUENCE [LARGE SCALE GENOMIC DNA]</scope>
    <source>
        <strain evidence="1">DMR45628</strain>
    </source>
</reference>
<accession>A0AAW1MIV5</accession>
<dbReference type="EMBL" id="JASPKY010000042">
    <property type="protein sequence ID" value="KAK9746104.1"/>
    <property type="molecule type" value="Genomic_DNA"/>
</dbReference>
<evidence type="ECO:0000313" key="1">
    <source>
        <dbReference type="EMBL" id="KAK9746104.1"/>
    </source>
</evidence>
<comment type="caution">
    <text evidence="1">The sequence shown here is derived from an EMBL/GenBank/DDBJ whole genome shotgun (WGS) entry which is preliminary data.</text>
</comment>
<proteinExistence type="predicted"/>
<gene>
    <name evidence="1" type="ORF">QE152_g6381</name>
</gene>
<keyword evidence="2" id="KW-1185">Reference proteome</keyword>
<dbReference type="AlphaFoldDB" id="A0AAW1MIV5"/>